<keyword evidence="3 5" id="KW-0378">Hydrolase</keyword>
<accession>A0A365H2H9</accession>
<feature type="transmembrane region" description="Helical" evidence="6">
    <location>
        <begin position="359"/>
        <end position="383"/>
    </location>
</feature>
<feature type="active site" description="Charge relay system" evidence="5">
    <location>
        <position position="271"/>
    </location>
</feature>
<keyword evidence="10" id="KW-1185">Reference proteome</keyword>
<name>A0A365H2H9_9ACTN</name>
<evidence type="ECO:0000256" key="5">
    <source>
        <dbReference type="PROSITE-ProRule" id="PRU01240"/>
    </source>
</evidence>
<dbReference type="Gene3D" id="3.40.50.200">
    <property type="entry name" value="Peptidase S8/S53 domain"/>
    <property type="match status" value="1"/>
</dbReference>
<feature type="active site" description="Charge relay system" evidence="5">
    <location>
        <position position="60"/>
    </location>
</feature>
<keyword evidence="6" id="KW-0812">Transmembrane</keyword>
<dbReference type="InterPro" id="IPR036852">
    <property type="entry name" value="Peptidase_S8/S53_dom_sf"/>
</dbReference>
<feature type="domain" description="Peptidase S8/S53" evidence="8">
    <location>
        <begin position="51"/>
        <end position="316"/>
    </location>
</feature>
<dbReference type="PANTHER" id="PTHR43806">
    <property type="entry name" value="PEPTIDASE S8"/>
    <property type="match status" value="1"/>
</dbReference>
<dbReference type="GO" id="GO:0004252">
    <property type="term" value="F:serine-type endopeptidase activity"/>
    <property type="evidence" value="ECO:0007669"/>
    <property type="project" value="UniProtKB-UniRule"/>
</dbReference>
<dbReference type="AlphaFoldDB" id="A0A365H2H9"/>
<organism evidence="9 10">
    <name type="scientific">Actinomadura craniellae</name>
    <dbReference type="NCBI Taxonomy" id="2231787"/>
    <lineage>
        <taxon>Bacteria</taxon>
        <taxon>Bacillati</taxon>
        <taxon>Actinomycetota</taxon>
        <taxon>Actinomycetes</taxon>
        <taxon>Streptosporangiales</taxon>
        <taxon>Thermomonosporaceae</taxon>
        <taxon>Actinomadura</taxon>
    </lineage>
</organism>
<proteinExistence type="inferred from homology"/>
<evidence type="ECO:0000313" key="9">
    <source>
        <dbReference type="EMBL" id="RAY13301.1"/>
    </source>
</evidence>
<evidence type="ECO:0000256" key="1">
    <source>
        <dbReference type="ARBA" id="ARBA00011073"/>
    </source>
</evidence>
<evidence type="ECO:0000256" key="4">
    <source>
        <dbReference type="ARBA" id="ARBA00022825"/>
    </source>
</evidence>
<gene>
    <name evidence="9" type="ORF">DPM19_19640</name>
</gene>
<dbReference type="PANTHER" id="PTHR43806:SF11">
    <property type="entry name" value="CEREVISIN-RELATED"/>
    <property type="match status" value="1"/>
</dbReference>
<comment type="caution">
    <text evidence="9">The sequence shown here is derived from an EMBL/GenBank/DDBJ whole genome shotgun (WGS) entry which is preliminary data.</text>
</comment>
<dbReference type="InterPro" id="IPR000209">
    <property type="entry name" value="Peptidase_S8/S53_dom"/>
</dbReference>
<evidence type="ECO:0000256" key="3">
    <source>
        <dbReference type="ARBA" id="ARBA00022801"/>
    </source>
</evidence>
<keyword evidence="7" id="KW-0732">Signal</keyword>
<feature type="signal peptide" evidence="7">
    <location>
        <begin position="1"/>
        <end position="26"/>
    </location>
</feature>
<keyword evidence="6" id="KW-1133">Transmembrane helix</keyword>
<dbReference type="InterPro" id="IPR050131">
    <property type="entry name" value="Peptidase_S8_subtilisin-like"/>
</dbReference>
<feature type="chain" id="PRO_5017000427" description="Peptidase S8/S53 domain-containing protein" evidence="7">
    <location>
        <begin position="27"/>
        <end position="393"/>
    </location>
</feature>
<comment type="similarity">
    <text evidence="1 5">Belongs to the peptidase S8 family.</text>
</comment>
<dbReference type="OrthoDB" id="3530033at2"/>
<dbReference type="GO" id="GO:0006508">
    <property type="term" value="P:proteolysis"/>
    <property type="evidence" value="ECO:0007669"/>
    <property type="project" value="UniProtKB-KW"/>
</dbReference>
<protein>
    <recommendedName>
        <fullName evidence="8">Peptidase S8/S53 domain-containing protein</fullName>
    </recommendedName>
</protein>
<dbReference type="SUPFAM" id="SSF52743">
    <property type="entry name" value="Subtilisin-like"/>
    <property type="match status" value="1"/>
</dbReference>
<dbReference type="Proteomes" id="UP000251891">
    <property type="component" value="Unassembled WGS sequence"/>
</dbReference>
<evidence type="ECO:0000256" key="6">
    <source>
        <dbReference type="SAM" id="Phobius"/>
    </source>
</evidence>
<dbReference type="PRINTS" id="PR00723">
    <property type="entry name" value="SUBTILISIN"/>
</dbReference>
<evidence type="ECO:0000259" key="8">
    <source>
        <dbReference type="Pfam" id="PF00082"/>
    </source>
</evidence>
<keyword evidence="2 5" id="KW-0645">Protease</keyword>
<evidence type="ECO:0000256" key="7">
    <source>
        <dbReference type="SAM" id="SignalP"/>
    </source>
</evidence>
<keyword evidence="6" id="KW-0472">Membrane</keyword>
<dbReference type="EMBL" id="QLYX01000009">
    <property type="protein sequence ID" value="RAY13301.1"/>
    <property type="molecule type" value="Genomic_DNA"/>
</dbReference>
<dbReference type="Pfam" id="PF00082">
    <property type="entry name" value="Peptidase_S8"/>
    <property type="match status" value="1"/>
</dbReference>
<sequence>MAVLRAASAALVVAAVAFAPAPAARADIVRDRQQPVLAALGVENAWRTTRGAGVTVAVIDSGVDPAQADLRGAVTTGPNYLTHIDRSSRPLRRHGTAMASLIAGRGHGPGGRDGIIGVAPQVKILAIRALAERGDPGYFSYQGDSRARNAVARGIRHAADEGADVINLSLGKYVSNTAEREAIGYAIERGVVVVAAAGNEGDEPRRTDSGGYTEFSYPAGYPGVITVAAATPEHRRAPFSNRNHSVVVAAPGVEIATAAPGGDYFLTDGTSNSTALVSGVVALIRAKYPRLTPGLVAQALVTSAQGDGYNPELGFGEVNAARALEAAAPLAGATPQGKPAAQRFGGETGPVAVIDRPFWLTYGAPGLSVAGLGGAAVAFFVVARIHGRARREP</sequence>
<reference evidence="9 10" key="1">
    <citation type="submission" date="2018-06" db="EMBL/GenBank/DDBJ databases">
        <title>Actinomadura craniellae sp. nov. isolated from marine sponge Craniella sp.</title>
        <authorList>
            <person name="Li L."/>
            <person name="Xu Q.H."/>
            <person name="Lin H.W."/>
            <person name="Lu Y.H."/>
        </authorList>
    </citation>
    <scope>NUCLEOTIDE SEQUENCE [LARGE SCALE GENOMIC DNA]</scope>
    <source>
        <strain evidence="9 10">LHW63021</strain>
    </source>
</reference>
<dbReference type="PROSITE" id="PS51892">
    <property type="entry name" value="SUBTILASE"/>
    <property type="match status" value="1"/>
</dbReference>
<dbReference type="InterPro" id="IPR015500">
    <property type="entry name" value="Peptidase_S8_subtilisin-rel"/>
</dbReference>
<keyword evidence="4 5" id="KW-0720">Serine protease</keyword>
<feature type="active site" description="Charge relay system" evidence="5">
    <location>
        <position position="94"/>
    </location>
</feature>
<evidence type="ECO:0000256" key="2">
    <source>
        <dbReference type="ARBA" id="ARBA00022670"/>
    </source>
</evidence>
<evidence type="ECO:0000313" key="10">
    <source>
        <dbReference type="Proteomes" id="UP000251891"/>
    </source>
</evidence>